<comment type="caution">
    <text evidence="3">The sequence shown here is derived from an EMBL/GenBank/DDBJ whole genome shotgun (WGS) entry which is preliminary data.</text>
</comment>
<organism evidence="3 4">
    <name type="scientific">Anaerotruncus colihominis</name>
    <dbReference type="NCBI Taxonomy" id="169435"/>
    <lineage>
        <taxon>Bacteria</taxon>
        <taxon>Bacillati</taxon>
        <taxon>Bacillota</taxon>
        <taxon>Clostridia</taxon>
        <taxon>Eubacteriales</taxon>
        <taxon>Oscillospiraceae</taxon>
        <taxon>Anaerotruncus</taxon>
    </lineage>
</organism>
<sequence length="405" mass="45361">MKKVAIILACVLFFVGCSNGAGGNAQQSEPSIETSSTLGVYEGEITLNFLFGTRTGTYSGEIDENGLPDGRGKFTSKNSTGEIWTYEGEWIAGHWEGTGTSTWESGQVYSGEFTNDSETGRGTFIMETGEKYEGTFNARVLSGDGILYYPDGSSFIGTFTDFYNATGEYCDKDGVSYEATIKDGELDLRPLCDFFSDEERQNQYNNLYQSYRYSELIAYINEYLSENDATPLDSAYAILDLIIPASQYEENWNISLDEFDSKYVLSFVGADSITKDSSVAVSVEGTSLNIKVGFRKTDWLFFDHIELSINGERVYTARVNSYDCTRNVISGNTIEEYCECGFYDSVLEQLETAETAILRFSCEESGEVYDHTLTQNEIDALYCGLLLRVNNRELSNLIYRYNNPK</sequence>
<dbReference type="RefSeq" id="WP_006873552.1">
    <property type="nucleotide sequence ID" value="NZ_CABIWA010000020.1"/>
</dbReference>
<feature type="chain" id="PRO_5039552173" description="MORN repeat protein" evidence="2">
    <location>
        <begin position="21"/>
        <end position="405"/>
    </location>
</feature>
<dbReference type="PANTHER" id="PTHR23084:SF263">
    <property type="entry name" value="MORN REPEAT-CONTAINING PROTEIN 1"/>
    <property type="match status" value="1"/>
</dbReference>
<evidence type="ECO:0000313" key="4">
    <source>
        <dbReference type="Proteomes" id="UP000260828"/>
    </source>
</evidence>
<dbReference type="Pfam" id="PF02493">
    <property type="entry name" value="MORN"/>
    <property type="match status" value="4"/>
</dbReference>
<evidence type="ECO:0000256" key="1">
    <source>
        <dbReference type="ARBA" id="ARBA00022737"/>
    </source>
</evidence>
<keyword evidence="2" id="KW-0732">Signal</keyword>
<dbReference type="Proteomes" id="UP000260828">
    <property type="component" value="Unassembled WGS sequence"/>
</dbReference>
<dbReference type="InterPro" id="IPR003409">
    <property type="entry name" value="MORN"/>
</dbReference>
<protein>
    <recommendedName>
        <fullName evidence="5">MORN repeat protein</fullName>
    </recommendedName>
</protein>
<dbReference type="SUPFAM" id="SSF82185">
    <property type="entry name" value="Histone H3 K4-specific methyltransferase SET7/9 N-terminal domain"/>
    <property type="match status" value="1"/>
</dbReference>
<reference evidence="3 4" key="1">
    <citation type="submission" date="2018-08" db="EMBL/GenBank/DDBJ databases">
        <title>A genome reference for cultivated species of the human gut microbiota.</title>
        <authorList>
            <person name="Zou Y."/>
            <person name="Xue W."/>
            <person name="Luo G."/>
        </authorList>
    </citation>
    <scope>NUCLEOTIDE SEQUENCE [LARGE SCALE GENOMIC DNA]</scope>
    <source>
        <strain evidence="3 4">TF05-12AC</strain>
    </source>
</reference>
<name>A0A3E3II77_9FIRM</name>
<dbReference type="PROSITE" id="PS51257">
    <property type="entry name" value="PROKAR_LIPOPROTEIN"/>
    <property type="match status" value="1"/>
</dbReference>
<evidence type="ECO:0000256" key="2">
    <source>
        <dbReference type="SAM" id="SignalP"/>
    </source>
</evidence>
<dbReference type="EMBL" id="QVME01000007">
    <property type="protein sequence ID" value="RGE66641.1"/>
    <property type="molecule type" value="Genomic_DNA"/>
</dbReference>
<dbReference type="PANTHER" id="PTHR23084">
    <property type="entry name" value="PHOSPHATIDYLINOSITOL-4-PHOSPHATE 5-KINASE RELATED"/>
    <property type="match status" value="1"/>
</dbReference>
<keyword evidence="1" id="KW-0677">Repeat</keyword>
<evidence type="ECO:0008006" key="5">
    <source>
        <dbReference type="Google" id="ProtNLM"/>
    </source>
</evidence>
<evidence type="ECO:0000313" key="3">
    <source>
        <dbReference type="EMBL" id="RGE66641.1"/>
    </source>
</evidence>
<dbReference type="AlphaFoldDB" id="A0A3E3II77"/>
<dbReference type="SMART" id="SM00698">
    <property type="entry name" value="MORN"/>
    <property type="match status" value="4"/>
</dbReference>
<proteinExistence type="predicted"/>
<accession>A0A3E3II77</accession>
<gene>
    <name evidence="3" type="ORF">DXC40_12760</name>
</gene>
<feature type="signal peptide" evidence="2">
    <location>
        <begin position="1"/>
        <end position="20"/>
    </location>
</feature>
<dbReference type="Gene3D" id="2.20.110.10">
    <property type="entry name" value="Histone H3 K4-specific methyltransferase SET7/9 N-terminal domain"/>
    <property type="match status" value="1"/>
</dbReference>